<feature type="compositionally biased region" description="Low complexity" evidence="1">
    <location>
        <begin position="1"/>
        <end position="25"/>
    </location>
</feature>
<dbReference type="PANTHER" id="PTHR46444:SF4">
    <property type="entry name" value="OS06G0227200 PROTEIN"/>
    <property type="match status" value="1"/>
</dbReference>
<feature type="region of interest" description="Disordered" evidence="1">
    <location>
        <begin position="303"/>
        <end position="327"/>
    </location>
</feature>
<feature type="compositionally biased region" description="Basic residues" evidence="1">
    <location>
        <begin position="33"/>
        <end position="42"/>
    </location>
</feature>
<dbReference type="InterPro" id="IPR013989">
    <property type="entry name" value="Dev_and_cell_death_domain"/>
</dbReference>
<keyword evidence="4" id="KW-1185">Reference proteome</keyword>
<sequence length="619" mass="67646">MNKPKIAAKAKAAASGGAVGPSKVSHSTPGSLKKSRLKRGKAKVGLEKAAAAAGPSAEEATSLEALGGNAEASPAAPSLQPATAADGSVTRLILTPAAATAEASSSKPKSKPKPKLAETNANAAVATKNGVGAGNNGGNGTKKRKRERAMNGKEKGKEEGREKEEGLDSKGGGFIFMCNARTKPECFKNRLFGYPKGKIGTIEKIRPGMKLFLFDFDLKLMYGVYKAVSKGGLNLVRDAFGGKFPAQVKFKIDKDCRPLPESSFRDAIKENYSSKTKFNPELNSTQVRRLIIIFESVSVPQSAPKEPREERHLYKRRTQPPQYEERRPSFPVVHVRAPEDINRATHFAPHPMDYRCGHALSNVHDGLHTYYEQTVHAPESGQIPLAKEPRLVPLALEPHDVTSVPELQHAPPVYHHRLAPLFDVPPYRSRVNPLHDHLPAETSDRSGHAEGLRWIDDIASRGARVEELYRPGEIAARGDRVEEPYRQIAARGARVEEPYRPGEITAHGARVEEPYHPGEITARGARVEDLYGPSEIPVRGARVDDLYRRRGEDSARATHVEGRYHSDQLSTRAVDLQLRSPYPPAGYEVPNPAYASTRRNAPGVPVSSLYSFSGAPLYR</sequence>
<reference evidence="3" key="2">
    <citation type="submission" date="2021-02" db="EMBL/GenBank/DDBJ databases">
        <authorList>
            <person name="Kimball J.A."/>
            <person name="Haas M.W."/>
            <person name="Macchietto M."/>
            <person name="Kono T."/>
            <person name="Duquette J."/>
            <person name="Shao M."/>
        </authorList>
    </citation>
    <scope>NUCLEOTIDE SEQUENCE</scope>
    <source>
        <tissue evidence="3">Fresh leaf tissue</tissue>
    </source>
</reference>
<evidence type="ECO:0000313" key="4">
    <source>
        <dbReference type="Proteomes" id="UP000729402"/>
    </source>
</evidence>
<evidence type="ECO:0000313" key="3">
    <source>
        <dbReference type="EMBL" id="KAG8092732.1"/>
    </source>
</evidence>
<dbReference type="OrthoDB" id="1920894at2759"/>
<feature type="domain" description="DCD" evidence="2">
    <location>
        <begin position="169"/>
        <end position="296"/>
    </location>
</feature>
<dbReference type="SMART" id="SM00767">
    <property type="entry name" value="DCD"/>
    <property type="match status" value="1"/>
</dbReference>
<feature type="compositionally biased region" description="Basic and acidic residues" evidence="1">
    <location>
        <begin position="148"/>
        <end position="166"/>
    </location>
</feature>
<protein>
    <recommendedName>
        <fullName evidence="2">DCD domain-containing protein</fullName>
    </recommendedName>
</protein>
<gene>
    <name evidence="3" type="ORF">GUJ93_ZPchr0012g19711</name>
</gene>
<proteinExistence type="predicted"/>
<feature type="compositionally biased region" description="Low complexity" evidence="1">
    <location>
        <begin position="117"/>
        <end position="130"/>
    </location>
</feature>
<accession>A0A8J5WQ72</accession>
<evidence type="ECO:0000259" key="2">
    <source>
        <dbReference type="PROSITE" id="PS51222"/>
    </source>
</evidence>
<name>A0A8J5WQ72_ZIZPA</name>
<dbReference type="EMBL" id="JAAALK010000080">
    <property type="protein sequence ID" value="KAG8092733.1"/>
    <property type="molecule type" value="Genomic_DNA"/>
</dbReference>
<comment type="caution">
    <text evidence="3">The sequence shown here is derived from an EMBL/GenBank/DDBJ whole genome shotgun (WGS) entry which is preliminary data.</text>
</comment>
<feature type="region of interest" description="Disordered" evidence="1">
    <location>
        <begin position="98"/>
        <end position="166"/>
    </location>
</feature>
<dbReference type="AlphaFoldDB" id="A0A8J5WQ72"/>
<reference evidence="3" key="1">
    <citation type="journal article" date="2021" name="bioRxiv">
        <title>Whole Genome Assembly and Annotation of Northern Wild Rice, Zizania palustris L., Supports a Whole Genome Duplication in the Zizania Genus.</title>
        <authorList>
            <person name="Haas M."/>
            <person name="Kono T."/>
            <person name="Macchietto M."/>
            <person name="Millas R."/>
            <person name="McGilp L."/>
            <person name="Shao M."/>
            <person name="Duquette J."/>
            <person name="Hirsch C.N."/>
            <person name="Kimball J."/>
        </authorList>
    </citation>
    <scope>NUCLEOTIDE SEQUENCE</scope>
    <source>
        <tissue evidence="3">Fresh leaf tissue</tissue>
    </source>
</reference>
<dbReference type="Proteomes" id="UP000729402">
    <property type="component" value="Unassembled WGS sequence"/>
</dbReference>
<feature type="compositionally biased region" description="Low complexity" evidence="1">
    <location>
        <begin position="47"/>
        <end position="60"/>
    </location>
</feature>
<dbReference type="PANTHER" id="PTHR46444">
    <property type="entry name" value="DCD (DEVELOPMENT AND CELL DEATH) DOMAIN PROTEIN-RELATED"/>
    <property type="match status" value="1"/>
</dbReference>
<feature type="compositionally biased region" description="Low complexity" evidence="1">
    <location>
        <begin position="98"/>
        <end position="107"/>
    </location>
</feature>
<dbReference type="Pfam" id="PF10539">
    <property type="entry name" value="Dev_Cell_Death"/>
    <property type="match status" value="1"/>
</dbReference>
<organism evidence="3 4">
    <name type="scientific">Zizania palustris</name>
    <name type="common">Northern wild rice</name>
    <dbReference type="NCBI Taxonomy" id="103762"/>
    <lineage>
        <taxon>Eukaryota</taxon>
        <taxon>Viridiplantae</taxon>
        <taxon>Streptophyta</taxon>
        <taxon>Embryophyta</taxon>
        <taxon>Tracheophyta</taxon>
        <taxon>Spermatophyta</taxon>
        <taxon>Magnoliopsida</taxon>
        <taxon>Liliopsida</taxon>
        <taxon>Poales</taxon>
        <taxon>Poaceae</taxon>
        <taxon>BOP clade</taxon>
        <taxon>Oryzoideae</taxon>
        <taxon>Oryzeae</taxon>
        <taxon>Zizaniinae</taxon>
        <taxon>Zizania</taxon>
    </lineage>
</organism>
<evidence type="ECO:0000256" key="1">
    <source>
        <dbReference type="SAM" id="MobiDB-lite"/>
    </source>
</evidence>
<dbReference type="EMBL" id="JAAALK010000080">
    <property type="protein sequence ID" value="KAG8092732.1"/>
    <property type="molecule type" value="Genomic_DNA"/>
</dbReference>
<feature type="compositionally biased region" description="Gly residues" evidence="1">
    <location>
        <begin position="131"/>
        <end position="140"/>
    </location>
</feature>
<dbReference type="EMBL" id="JAAALK010000080">
    <property type="protein sequence ID" value="KAG8092734.1"/>
    <property type="molecule type" value="Genomic_DNA"/>
</dbReference>
<feature type="region of interest" description="Disordered" evidence="1">
    <location>
        <begin position="1"/>
        <end position="84"/>
    </location>
</feature>
<dbReference type="PROSITE" id="PS51222">
    <property type="entry name" value="DCD"/>
    <property type="match status" value="1"/>
</dbReference>